<reference evidence="2 3" key="1">
    <citation type="submission" date="2021-08" db="EMBL/GenBank/DDBJ databases">
        <title>Draft Genome Sequence of Phanerochaete sordida strain YK-624.</title>
        <authorList>
            <person name="Mori T."/>
            <person name="Dohra H."/>
            <person name="Suzuki T."/>
            <person name="Kawagishi H."/>
            <person name="Hirai H."/>
        </authorList>
    </citation>
    <scope>NUCLEOTIDE SEQUENCE [LARGE SCALE GENOMIC DNA]</scope>
    <source>
        <strain evidence="2 3">YK-624</strain>
    </source>
</reference>
<sequence length="239" mass="26302">MAIWNTLLKGASTVPVPSLLVHFVVAAVAIAIYRKQLAEVVAVWHANSPRVGRPAISAEPFQHFMRDCIKRYNYNTLASLATILSITVYLTIEEAKAQAEKHVLLQALAVLSLTYLVNGLILSMIFMDSLTHICGYYPGTLIWMEKQAAAPGDAWLSMPVVLSTPFTFTACGIITFVVFRAACAAISVLDLEDLAYRLTDAEEHYIAIGVVVYMVVMVIQTVLTAKAMLRTKTHRITVT</sequence>
<name>A0A9P3LCB0_9APHY</name>
<feature type="transmembrane region" description="Helical" evidence="1">
    <location>
        <begin position="204"/>
        <end position="225"/>
    </location>
</feature>
<dbReference type="Proteomes" id="UP000703269">
    <property type="component" value="Unassembled WGS sequence"/>
</dbReference>
<feature type="transmembrane region" description="Helical" evidence="1">
    <location>
        <begin position="72"/>
        <end position="92"/>
    </location>
</feature>
<keyword evidence="1" id="KW-1133">Transmembrane helix</keyword>
<dbReference type="AlphaFoldDB" id="A0A9P3LCB0"/>
<evidence type="ECO:0000313" key="3">
    <source>
        <dbReference type="Proteomes" id="UP000703269"/>
    </source>
</evidence>
<feature type="transmembrane region" description="Helical" evidence="1">
    <location>
        <begin position="104"/>
        <end position="127"/>
    </location>
</feature>
<dbReference type="EMBL" id="BPQB01000010">
    <property type="protein sequence ID" value="GJE88692.1"/>
    <property type="molecule type" value="Genomic_DNA"/>
</dbReference>
<organism evidence="2 3">
    <name type="scientific">Phanerochaete sordida</name>
    <dbReference type="NCBI Taxonomy" id="48140"/>
    <lineage>
        <taxon>Eukaryota</taxon>
        <taxon>Fungi</taxon>
        <taxon>Dikarya</taxon>
        <taxon>Basidiomycota</taxon>
        <taxon>Agaricomycotina</taxon>
        <taxon>Agaricomycetes</taxon>
        <taxon>Polyporales</taxon>
        <taxon>Phanerochaetaceae</taxon>
        <taxon>Phanerochaete</taxon>
    </lineage>
</organism>
<gene>
    <name evidence="2" type="ORF">PsYK624_047750</name>
</gene>
<feature type="transmembrane region" description="Helical" evidence="1">
    <location>
        <begin position="14"/>
        <end position="33"/>
    </location>
</feature>
<accession>A0A9P3LCB0</accession>
<keyword evidence="3" id="KW-1185">Reference proteome</keyword>
<keyword evidence="1" id="KW-0472">Membrane</keyword>
<evidence type="ECO:0000313" key="2">
    <source>
        <dbReference type="EMBL" id="GJE88692.1"/>
    </source>
</evidence>
<proteinExistence type="predicted"/>
<feature type="transmembrane region" description="Helical" evidence="1">
    <location>
        <begin position="166"/>
        <end position="189"/>
    </location>
</feature>
<comment type="caution">
    <text evidence="2">The sequence shown here is derived from an EMBL/GenBank/DDBJ whole genome shotgun (WGS) entry which is preliminary data.</text>
</comment>
<evidence type="ECO:0000256" key="1">
    <source>
        <dbReference type="SAM" id="Phobius"/>
    </source>
</evidence>
<keyword evidence="1" id="KW-0812">Transmembrane</keyword>
<dbReference type="OrthoDB" id="2803714at2759"/>
<protein>
    <submittedName>
        <fullName evidence="2">Uncharacterized protein</fullName>
    </submittedName>
</protein>